<feature type="domain" description="Bacterial sugar transferase" evidence="1">
    <location>
        <begin position="4"/>
        <end position="58"/>
    </location>
</feature>
<gene>
    <name evidence="2" type="ORF">METZ01_LOCUS377423</name>
</gene>
<dbReference type="PANTHER" id="PTHR30576:SF0">
    <property type="entry name" value="UNDECAPRENYL-PHOSPHATE N-ACETYLGALACTOSAMINYL 1-PHOSPHATE TRANSFERASE-RELATED"/>
    <property type="match status" value="1"/>
</dbReference>
<dbReference type="InterPro" id="IPR003362">
    <property type="entry name" value="Bact_transf"/>
</dbReference>
<dbReference type="Pfam" id="PF02397">
    <property type="entry name" value="Bac_transf"/>
    <property type="match status" value="1"/>
</dbReference>
<dbReference type="PANTHER" id="PTHR30576">
    <property type="entry name" value="COLANIC BIOSYNTHESIS UDP-GLUCOSE LIPID CARRIER TRANSFERASE"/>
    <property type="match status" value="1"/>
</dbReference>
<proteinExistence type="predicted"/>
<dbReference type="GO" id="GO:0016780">
    <property type="term" value="F:phosphotransferase activity, for other substituted phosphate groups"/>
    <property type="evidence" value="ECO:0007669"/>
    <property type="project" value="TreeGrafter"/>
</dbReference>
<dbReference type="EMBL" id="UINC01138551">
    <property type="protein sequence ID" value="SVD24569.1"/>
    <property type="molecule type" value="Genomic_DNA"/>
</dbReference>
<evidence type="ECO:0000259" key="1">
    <source>
        <dbReference type="Pfam" id="PF02397"/>
    </source>
</evidence>
<feature type="non-terminal residue" evidence="2">
    <location>
        <position position="61"/>
    </location>
</feature>
<evidence type="ECO:0000313" key="2">
    <source>
        <dbReference type="EMBL" id="SVD24569.1"/>
    </source>
</evidence>
<sequence>MTKLISVLTLICLSPMFALVALAIIIDDGLPIFFRQKRIGINNDEFWIYKFRTMKNETPDI</sequence>
<name>A0A382TR69_9ZZZZ</name>
<dbReference type="AlphaFoldDB" id="A0A382TR69"/>
<accession>A0A382TR69</accession>
<reference evidence="2" key="1">
    <citation type="submission" date="2018-05" db="EMBL/GenBank/DDBJ databases">
        <authorList>
            <person name="Lanie J.A."/>
            <person name="Ng W.-L."/>
            <person name="Kazmierczak K.M."/>
            <person name="Andrzejewski T.M."/>
            <person name="Davidsen T.M."/>
            <person name="Wayne K.J."/>
            <person name="Tettelin H."/>
            <person name="Glass J.I."/>
            <person name="Rusch D."/>
            <person name="Podicherti R."/>
            <person name="Tsui H.-C.T."/>
            <person name="Winkler M.E."/>
        </authorList>
    </citation>
    <scope>NUCLEOTIDE SEQUENCE</scope>
</reference>
<protein>
    <recommendedName>
        <fullName evidence="1">Bacterial sugar transferase domain-containing protein</fullName>
    </recommendedName>
</protein>
<organism evidence="2">
    <name type="scientific">marine metagenome</name>
    <dbReference type="NCBI Taxonomy" id="408172"/>
    <lineage>
        <taxon>unclassified sequences</taxon>
        <taxon>metagenomes</taxon>
        <taxon>ecological metagenomes</taxon>
    </lineage>
</organism>